<dbReference type="Proteomes" id="UP000036464">
    <property type="component" value="Unassembled WGS sequence"/>
</dbReference>
<reference evidence="1 2" key="1">
    <citation type="submission" date="2015-05" db="EMBL/GenBank/DDBJ databases">
        <title>Genome sequence of Mycobacterium heraklionense Davo strain.</title>
        <authorList>
            <person name="Greninger A.L."/>
            <person name="Cunningham G."/>
            <person name="Miller S."/>
        </authorList>
    </citation>
    <scope>NUCLEOTIDE SEQUENCE [LARGE SCALE GENOMIC DNA]</scope>
    <source>
        <strain evidence="1 2">Davo</strain>
    </source>
</reference>
<evidence type="ECO:0000313" key="2">
    <source>
        <dbReference type="Proteomes" id="UP000036464"/>
    </source>
</evidence>
<name>A0ABR5FD82_9MYCO</name>
<protein>
    <recommendedName>
        <fullName evidence="3">Prevent-host-death protein</fullName>
    </recommendedName>
</protein>
<evidence type="ECO:0008006" key="3">
    <source>
        <dbReference type="Google" id="ProtNLM"/>
    </source>
</evidence>
<gene>
    <name evidence="1" type="ORF">ABW16_15590</name>
</gene>
<organism evidence="1 2">
    <name type="scientific">Mycolicibacter heraklionensis</name>
    <dbReference type="NCBI Taxonomy" id="512402"/>
    <lineage>
        <taxon>Bacteria</taxon>
        <taxon>Bacillati</taxon>
        <taxon>Actinomycetota</taxon>
        <taxon>Actinomycetes</taxon>
        <taxon>Mycobacteriales</taxon>
        <taxon>Mycobacteriaceae</taxon>
        <taxon>Mycolicibacter</taxon>
    </lineage>
</organism>
<proteinExistence type="predicted"/>
<evidence type="ECO:0000313" key="1">
    <source>
        <dbReference type="EMBL" id="KLO27670.1"/>
    </source>
</evidence>
<comment type="caution">
    <text evidence="1">The sequence shown here is derived from an EMBL/GenBank/DDBJ whole genome shotgun (WGS) entry which is preliminary data.</text>
</comment>
<accession>A0ABR5FD82</accession>
<keyword evidence="2" id="KW-1185">Reference proteome</keyword>
<sequence length="77" mass="8426">MLFGGIAAQVIRGRASVLDGKLGVMSSVEQSEEPVVRTYTPDEAIKRARPLPPRDRLDIEDVSEEEWAAFQAALADV</sequence>
<dbReference type="EMBL" id="LDPO01000013">
    <property type="protein sequence ID" value="KLO27670.1"/>
    <property type="molecule type" value="Genomic_DNA"/>
</dbReference>